<keyword evidence="1" id="KW-0472">Membrane</keyword>
<reference evidence="2 3" key="1">
    <citation type="journal article" date="2018" name="Evol. Lett.">
        <title>Horizontal gene cluster transfer increased hallucinogenic mushroom diversity.</title>
        <authorList>
            <person name="Reynolds H.T."/>
            <person name="Vijayakumar V."/>
            <person name="Gluck-Thaler E."/>
            <person name="Korotkin H.B."/>
            <person name="Matheny P.B."/>
            <person name="Slot J.C."/>
        </authorList>
    </citation>
    <scope>NUCLEOTIDE SEQUENCE [LARGE SCALE GENOMIC DNA]</scope>
    <source>
        <strain evidence="2 3">2629</strain>
    </source>
</reference>
<dbReference type="EMBL" id="NHTK01005467">
    <property type="protein sequence ID" value="PPQ78339.1"/>
    <property type="molecule type" value="Genomic_DNA"/>
</dbReference>
<keyword evidence="3" id="KW-1185">Reference proteome</keyword>
<evidence type="ECO:0000313" key="2">
    <source>
        <dbReference type="EMBL" id="PPQ78339.1"/>
    </source>
</evidence>
<accession>A0A409WIL5</accession>
<dbReference type="AlphaFoldDB" id="A0A409WIL5"/>
<protein>
    <submittedName>
        <fullName evidence="2">Uncharacterized protein</fullName>
    </submittedName>
</protein>
<evidence type="ECO:0000313" key="3">
    <source>
        <dbReference type="Proteomes" id="UP000284842"/>
    </source>
</evidence>
<dbReference type="InParanoid" id="A0A409WIL5"/>
<dbReference type="STRING" id="181874.A0A409WIL5"/>
<dbReference type="OrthoDB" id="5570013at2759"/>
<name>A0A409WIL5_9AGAR</name>
<sequence>MILTDAFRVEEGRKTDRGRLPPIETRTDSTDYLCANLECDHDTCMHEAVFSATSPTRPIYVYDDPPPYYGSISYSRPCMQADPEDLTDSESDTRHYRRRLHGAVIIITCLLCVGYFQIAILVKDYTRRTRHWEPGHIDWPIPSFVEVLSGTCTSGSRGWVNVIDRKDNSQNWGYRYSAETQFQIPLDEVTSLLLVSRGELSWGLLSVNVRSDTEPSTDMNAMEDMAIVTVIANYKSQRVMNMGICSVCRIRGLESTNESETKLGVGIFTPHLGARPSDPLLLFEIVVSLPKMASTRFLRGLVTDLYRTHHRLGDISMYRFGRVDLRTTHMGIEIGALYSNEVSIRTTDSYLIANLDILNLLSVDISNSPVDLNITMINSPERASKASLVTSNGPLRANFNLASTTTTDGTFHIDASTNNGAFELSFPEQPLDSKLYLKASSTGSKHPSLLMLNPAYEGTFEIHSLKHPELVYDPEMEDPSGMHRKRRFEQARYERLGLNIGEVMWEEGHDQRGKVDVVVDTSSEYGGVEVDFGSKYNNR</sequence>
<keyword evidence="1" id="KW-0812">Transmembrane</keyword>
<proteinExistence type="predicted"/>
<keyword evidence="1" id="KW-1133">Transmembrane helix</keyword>
<comment type="caution">
    <text evidence="2">The sequence shown here is derived from an EMBL/GenBank/DDBJ whole genome shotgun (WGS) entry which is preliminary data.</text>
</comment>
<dbReference type="Proteomes" id="UP000284842">
    <property type="component" value="Unassembled WGS sequence"/>
</dbReference>
<evidence type="ECO:0000256" key="1">
    <source>
        <dbReference type="SAM" id="Phobius"/>
    </source>
</evidence>
<organism evidence="2 3">
    <name type="scientific">Panaeolus cyanescens</name>
    <dbReference type="NCBI Taxonomy" id="181874"/>
    <lineage>
        <taxon>Eukaryota</taxon>
        <taxon>Fungi</taxon>
        <taxon>Dikarya</taxon>
        <taxon>Basidiomycota</taxon>
        <taxon>Agaricomycotina</taxon>
        <taxon>Agaricomycetes</taxon>
        <taxon>Agaricomycetidae</taxon>
        <taxon>Agaricales</taxon>
        <taxon>Agaricineae</taxon>
        <taxon>Galeropsidaceae</taxon>
        <taxon>Panaeolus</taxon>
    </lineage>
</organism>
<gene>
    <name evidence="2" type="ORF">CVT24_006462</name>
</gene>
<feature type="transmembrane region" description="Helical" evidence="1">
    <location>
        <begin position="100"/>
        <end position="122"/>
    </location>
</feature>